<keyword evidence="10" id="KW-1133">Transmembrane helix</keyword>
<feature type="compositionally biased region" description="Low complexity" evidence="14">
    <location>
        <begin position="302"/>
        <end position="323"/>
    </location>
</feature>
<accession>A0A507FDN4</accession>
<evidence type="ECO:0000256" key="2">
    <source>
        <dbReference type="ARBA" id="ARBA00006833"/>
    </source>
</evidence>
<feature type="region of interest" description="Disordered" evidence="14">
    <location>
        <begin position="280"/>
        <end position="331"/>
    </location>
</feature>
<evidence type="ECO:0000256" key="13">
    <source>
        <dbReference type="ARBA" id="ARBA00031116"/>
    </source>
</evidence>
<keyword evidence="11" id="KW-0406">Ion transport</keyword>
<keyword evidence="7 15" id="KW-0732">Signal</keyword>
<dbReference type="GO" id="GO:2001256">
    <property type="term" value="P:regulation of store-operated calcium entry"/>
    <property type="evidence" value="ECO:0007669"/>
    <property type="project" value="InterPro"/>
</dbReference>
<evidence type="ECO:0000256" key="8">
    <source>
        <dbReference type="ARBA" id="ARBA00022824"/>
    </source>
</evidence>
<evidence type="ECO:0000313" key="17">
    <source>
        <dbReference type="Proteomes" id="UP000320333"/>
    </source>
</evidence>
<feature type="compositionally biased region" description="Gly residues" evidence="14">
    <location>
        <begin position="206"/>
        <end position="238"/>
    </location>
</feature>
<name>A0A507FDN4_9FUNG</name>
<feature type="chain" id="PRO_5021453962" description="Store-operated calcium entry-associated regulatory factor" evidence="15">
    <location>
        <begin position="20"/>
        <end position="331"/>
    </location>
</feature>
<keyword evidence="12" id="KW-0472">Membrane</keyword>
<evidence type="ECO:0000256" key="11">
    <source>
        <dbReference type="ARBA" id="ARBA00023065"/>
    </source>
</evidence>
<dbReference type="STRING" id="246404.A0A507FDN4"/>
<dbReference type="Proteomes" id="UP000320333">
    <property type="component" value="Unassembled WGS sequence"/>
</dbReference>
<evidence type="ECO:0000256" key="4">
    <source>
        <dbReference type="ARBA" id="ARBA00022448"/>
    </source>
</evidence>
<keyword evidence="5" id="KW-0109">Calcium transport</keyword>
<gene>
    <name evidence="16" type="ORF">CcCBS67573_g05034</name>
</gene>
<evidence type="ECO:0000256" key="14">
    <source>
        <dbReference type="SAM" id="MobiDB-lite"/>
    </source>
</evidence>
<keyword evidence="4" id="KW-0813">Transport</keyword>
<dbReference type="OrthoDB" id="20303at2759"/>
<evidence type="ECO:0000256" key="6">
    <source>
        <dbReference type="ARBA" id="ARBA00022692"/>
    </source>
</evidence>
<evidence type="ECO:0000256" key="12">
    <source>
        <dbReference type="ARBA" id="ARBA00023136"/>
    </source>
</evidence>
<comment type="similarity">
    <text evidence="2">Belongs to the SARAF family.</text>
</comment>
<evidence type="ECO:0000256" key="1">
    <source>
        <dbReference type="ARBA" id="ARBA00004115"/>
    </source>
</evidence>
<feature type="signal peptide" evidence="15">
    <location>
        <begin position="1"/>
        <end position="19"/>
    </location>
</feature>
<sequence>MRSLSATLLLLLACTFSHAQVNKKVLLQDIQVLTLSRNKMTTGRRSSPVKQMKCVSGDACAASADIQNMQCYNRGFDGRDVQWECKAELEDLYRFGSTDVSCEGYAHKNDPYVLVGSCGVEYTLHYTEKGKRYLKEKSKRSNDYSYGYDDTNDYASDYETRGTSWVAKFIWMVVAGIFLYSVYNTCMQAAARGGNRPAAGPNNTGRNGGGGGGGGFFGGGGAPGFGGGGSGSGNGGSGTNCNDPPMNSQQQQQQGPGFWSGLGLGGLLGSMLNRSQQPRYGYDSGFGGRRYPQGFASGSGMRARPSASFSSSSSSSSSTRTASGYGGTSRR</sequence>
<evidence type="ECO:0000256" key="15">
    <source>
        <dbReference type="SAM" id="SignalP"/>
    </source>
</evidence>
<feature type="region of interest" description="Disordered" evidence="14">
    <location>
        <begin position="193"/>
        <end position="259"/>
    </location>
</feature>
<dbReference type="GO" id="GO:0005789">
    <property type="term" value="C:endoplasmic reticulum membrane"/>
    <property type="evidence" value="ECO:0007669"/>
    <property type="project" value="UniProtKB-SubCell"/>
</dbReference>
<evidence type="ECO:0000256" key="3">
    <source>
        <dbReference type="ARBA" id="ARBA00016584"/>
    </source>
</evidence>
<evidence type="ECO:0000256" key="10">
    <source>
        <dbReference type="ARBA" id="ARBA00022989"/>
    </source>
</evidence>
<proteinExistence type="inferred from homology"/>
<dbReference type="EMBL" id="QEAP01000170">
    <property type="protein sequence ID" value="TPX73687.1"/>
    <property type="molecule type" value="Genomic_DNA"/>
</dbReference>
<comment type="subcellular location">
    <subcellularLocation>
        <location evidence="1">Endoplasmic reticulum membrane</location>
        <topology evidence="1">Single-pass type I membrane protein</topology>
    </subcellularLocation>
</comment>
<keyword evidence="17" id="KW-1185">Reference proteome</keyword>
<dbReference type="PANTHER" id="PTHR15929:SF0">
    <property type="entry name" value="STORE-OPERATED CALCIUM ENTRY-ASSOCIATED REGULATORY FACTOR"/>
    <property type="match status" value="1"/>
</dbReference>
<keyword evidence="8" id="KW-0256">Endoplasmic reticulum</keyword>
<dbReference type="PANTHER" id="PTHR15929">
    <property type="entry name" value="STORE-OPERATED CALCIUM ENTRY-ASSOCIATED REGULATORY FACTOR"/>
    <property type="match status" value="1"/>
</dbReference>
<evidence type="ECO:0000256" key="5">
    <source>
        <dbReference type="ARBA" id="ARBA00022568"/>
    </source>
</evidence>
<dbReference type="Pfam" id="PF06682">
    <property type="entry name" value="SARAF"/>
    <property type="match status" value="1"/>
</dbReference>
<feature type="compositionally biased region" description="Low complexity" evidence="14">
    <location>
        <begin position="193"/>
        <end position="205"/>
    </location>
</feature>
<evidence type="ECO:0000256" key="9">
    <source>
        <dbReference type="ARBA" id="ARBA00022837"/>
    </source>
</evidence>
<dbReference type="AlphaFoldDB" id="A0A507FDN4"/>
<reference evidence="16 17" key="1">
    <citation type="journal article" date="2019" name="Sci. Rep.">
        <title>Comparative genomics of chytrid fungi reveal insights into the obligate biotrophic and pathogenic lifestyle of Synchytrium endobioticum.</title>
        <authorList>
            <person name="van de Vossenberg B.T.L.H."/>
            <person name="Warris S."/>
            <person name="Nguyen H.D.T."/>
            <person name="van Gent-Pelzer M.P.E."/>
            <person name="Joly D.L."/>
            <person name="van de Geest H.C."/>
            <person name="Bonants P.J.M."/>
            <person name="Smith D.S."/>
            <person name="Levesque C.A."/>
            <person name="van der Lee T.A.J."/>
        </authorList>
    </citation>
    <scope>NUCLEOTIDE SEQUENCE [LARGE SCALE GENOMIC DNA]</scope>
    <source>
        <strain evidence="16 17">CBS 675.73</strain>
    </source>
</reference>
<dbReference type="GO" id="GO:0006816">
    <property type="term" value="P:calcium ion transport"/>
    <property type="evidence" value="ECO:0007669"/>
    <property type="project" value="UniProtKB-KW"/>
</dbReference>
<organism evidence="16 17">
    <name type="scientific">Chytriomyces confervae</name>
    <dbReference type="NCBI Taxonomy" id="246404"/>
    <lineage>
        <taxon>Eukaryota</taxon>
        <taxon>Fungi</taxon>
        <taxon>Fungi incertae sedis</taxon>
        <taxon>Chytridiomycota</taxon>
        <taxon>Chytridiomycota incertae sedis</taxon>
        <taxon>Chytridiomycetes</taxon>
        <taxon>Chytridiales</taxon>
        <taxon>Chytriomycetaceae</taxon>
        <taxon>Chytriomyces</taxon>
    </lineage>
</organism>
<dbReference type="InterPro" id="IPR009567">
    <property type="entry name" value="SARAF"/>
</dbReference>
<keyword evidence="9" id="KW-0106">Calcium</keyword>
<evidence type="ECO:0000313" key="16">
    <source>
        <dbReference type="EMBL" id="TPX73687.1"/>
    </source>
</evidence>
<keyword evidence="6" id="KW-0812">Transmembrane</keyword>
<protein>
    <recommendedName>
        <fullName evidence="3">Store-operated calcium entry-associated regulatory factor</fullName>
    </recommendedName>
    <alternativeName>
        <fullName evidence="13">Transmembrane protein 66</fullName>
    </alternativeName>
</protein>
<evidence type="ECO:0000256" key="7">
    <source>
        <dbReference type="ARBA" id="ARBA00022729"/>
    </source>
</evidence>
<comment type="caution">
    <text evidence="16">The sequence shown here is derived from an EMBL/GenBank/DDBJ whole genome shotgun (WGS) entry which is preliminary data.</text>
</comment>